<feature type="domain" description="Sodium/calcium exchanger membrane region" evidence="19">
    <location>
        <begin position="122"/>
        <end position="264"/>
    </location>
</feature>
<organism evidence="20 21">
    <name type="scientific">Littorina saxatilis</name>
    <dbReference type="NCBI Taxonomy" id="31220"/>
    <lineage>
        <taxon>Eukaryota</taxon>
        <taxon>Metazoa</taxon>
        <taxon>Spiralia</taxon>
        <taxon>Lophotrochozoa</taxon>
        <taxon>Mollusca</taxon>
        <taxon>Gastropoda</taxon>
        <taxon>Caenogastropoda</taxon>
        <taxon>Littorinimorpha</taxon>
        <taxon>Littorinoidea</taxon>
        <taxon>Littorinidae</taxon>
        <taxon>Littorina</taxon>
    </lineage>
</organism>
<feature type="transmembrane region" description="Helical" evidence="18">
    <location>
        <begin position="520"/>
        <end position="539"/>
    </location>
</feature>
<comment type="subcellular location">
    <subcellularLocation>
        <location evidence="1">Membrane</location>
        <topology evidence="1">Multi-pass membrane protein</topology>
    </subcellularLocation>
</comment>
<evidence type="ECO:0000256" key="1">
    <source>
        <dbReference type="ARBA" id="ARBA00004141"/>
    </source>
</evidence>
<dbReference type="GO" id="GO:0005262">
    <property type="term" value="F:calcium channel activity"/>
    <property type="evidence" value="ECO:0007669"/>
    <property type="project" value="TreeGrafter"/>
</dbReference>
<keyword evidence="7 18" id="KW-0812">Transmembrane</keyword>
<accession>A0AAN9ALG8</accession>
<comment type="caution">
    <text evidence="20">The sequence shown here is derived from an EMBL/GenBank/DDBJ whole genome shotgun (WGS) entry which is preliminary data.</text>
</comment>
<evidence type="ECO:0000256" key="10">
    <source>
        <dbReference type="ARBA" id="ARBA00022847"/>
    </source>
</evidence>
<dbReference type="PANTHER" id="PTHR10846">
    <property type="entry name" value="SODIUM/POTASSIUM/CALCIUM EXCHANGER"/>
    <property type="match status" value="1"/>
</dbReference>
<dbReference type="InterPro" id="IPR044880">
    <property type="entry name" value="NCX_ion-bd_dom_sf"/>
</dbReference>
<keyword evidence="10" id="KW-0769">Symport</keyword>
<keyword evidence="15 18" id="KW-0472">Membrane</keyword>
<evidence type="ECO:0000256" key="5">
    <source>
        <dbReference type="ARBA" id="ARBA00022538"/>
    </source>
</evidence>
<dbReference type="InterPro" id="IPR004837">
    <property type="entry name" value="NaCa_Exmemb"/>
</dbReference>
<feature type="transmembrane region" description="Helical" evidence="18">
    <location>
        <begin position="18"/>
        <end position="41"/>
    </location>
</feature>
<keyword evidence="14" id="KW-0406">Ion transport</keyword>
<dbReference type="Pfam" id="PF01699">
    <property type="entry name" value="Na_Ca_ex"/>
    <property type="match status" value="2"/>
</dbReference>
<evidence type="ECO:0000256" key="3">
    <source>
        <dbReference type="ARBA" id="ARBA00022448"/>
    </source>
</evidence>
<protein>
    <recommendedName>
        <fullName evidence="19">Sodium/calcium exchanger membrane region domain-containing protein</fullName>
    </recommendedName>
</protein>
<keyword evidence="11" id="KW-0630">Potassium</keyword>
<keyword evidence="12 18" id="KW-1133">Transmembrane helix</keyword>
<keyword evidence="16" id="KW-0739">Sodium transport</keyword>
<feature type="region of interest" description="Disordered" evidence="17">
    <location>
        <begin position="312"/>
        <end position="336"/>
    </location>
</feature>
<evidence type="ECO:0000256" key="2">
    <source>
        <dbReference type="ARBA" id="ARBA00005364"/>
    </source>
</evidence>
<feature type="transmembrane region" description="Helical" evidence="18">
    <location>
        <begin position="221"/>
        <end position="239"/>
    </location>
</feature>
<evidence type="ECO:0000259" key="19">
    <source>
        <dbReference type="Pfam" id="PF01699"/>
    </source>
</evidence>
<gene>
    <name evidence="20" type="ORF">V1264_024633</name>
</gene>
<reference evidence="20 21" key="1">
    <citation type="submission" date="2024-02" db="EMBL/GenBank/DDBJ databases">
        <title>Chromosome-scale genome assembly of the rough periwinkle Littorina saxatilis.</title>
        <authorList>
            <person name="De Jode A."/>
            <person name="Faria R."/>
            <person name="Formenti G."/>
            <person name="Sims Y."/>
            <person name="Smith T.P."/>
            <person name="Tracey A."/>
            <person name="Wood J.M.D."/>
            <person name="Zagrodzka Z.B."/>
            <person name="Johannesson K."/>
            <person name="Butlin R.K."/>
            <person name="Leder E.H."/>
        </authorList>
    </citation>
    <scope>NUCLEOTIDE SEQUENCE [LARGE SCALE GENOMIC DNA]</scope>
    <source>
        <strain evidence="20">Snail1</strain>
        <tissue evidence="20">Muscle</tissue>
    </source>
</reference>
<evidence type="ECO:0000256" key="17">
    <source>
        <dbReference type="SAM" id="MobiDB-lite"/>
    </source>
</evidence>
<dbReference type="FunFam" id="1.20.1420.30:FF:000009">
    <property type="entry name" value="sodium/potassium/calcium exchanger 5 isoform X2"/>
    <property type="match status" value="1"/>
</dbReference>
<keyword evidence="13" id="KW-0915">Sodium</keyword>
<evidence type="ECO:0000256" key="15">
    <source>
        <dbReference type="ARBA" id="ARBA00023136"/>
    </source>
</evidence>
<feature type="transmembrane region" description="Helical" evidence="18">
    <location>
        <begin position="486"/>
        <end position="508"/>
    </location>
</feature>
<dbReference type="EMBL" id="JBAMIC010003165">
    <property type="protein sequence ID" value="KAK7089046.1"/>
    <property type="molecule type" value="Genomic_DNA"/>
</dbReference>
<proteinExistence type="inferred from homology"/>
<keyword evidence="4" id="KW-0050">Antiport</keyword>
<feature type="transmembrane region" description="Helical" evidence="18">
    <location>
        <begin position="422"/>
        <end position="444"/>
    </location>
</feature>
<feature type="transmembrane region" description="Helical" evidence="18">
    <location>
        <begin position="188"/>
        <end position="214"/>
    </location>
</feature>
<dbReference type="GO" id="GO:0005886">
    <property type="term" value="C:plasma membrane"/>
    <property type="evidence" value="ECO:0007669"/>
    <property type="project" value="TreeGrafter"/>
</dbReference>
<evidence type="ECO:0000313" key="21">
    <source>
        <dbReference type="Proteomes" id="UP001374579"/>
    </source>
</evidence>
<keyword evidence="21" id="KW-1185">Reference proteome</keyword>
<dbReference type="NCBIfam" id="TIGR00367">
    <property type="entry name" value="calcium/sodium antiporter"/>
    <property type="match status" value="1"/>
</dbReference>
<keyword evidence="8" id="KW-0732">Signal</keyword>
<dbReference type="GO" id="GO:0006874">
    <property type="term" value="P:intracellular calcium ion homeostasis"/>
    <property type="evidence" value="ECO:0007669"/>
    <property type="project" value="TreeGrafter"/>
</dbReference>
<evidence type="ECO:0000256" key="13">
    <source>
        <dbReference type="ARBA" id="ARBA00023053"/>
    </source>
</evidence>
<keyword evidence="3" id="KW-0813">Transport</keyword>
<name>A0AAN9ALG8_9CAEN</name>
<evidence type="ECO:0000256" key="18">
    <source>
        <dbReference type="SAM" id="Phobius"/>
    </source>
</evidence>
<dbReference type="Gene3D" id="1.20.1420.30">
    <property type="entry name" value="NCX, central ion-binding region"/>
    <property type="match status" value="2"/>
</dbReference>
<dbReference type="PANTHER" id="PTHR10846:SF73">
    <property type="entry name" value="SODIUM_CALCIUM EXCHANGER MEMBRANE REGION DOMAIN-CONTAINING PROTEIN"/>
    <property type="match status" value="1"/>
</dbReference>
<evidence type="ECO:0000256" key="16">
    <source>
        <dbReference type="ARBA" id="ARBA00023201"/>
    </source>
</evidence>
<dbReference type="AlphaFoldDB" id="A0AAN9ALG8"/>
<sequence length="554" mass="60553">MTTLWIRKRASARHKTRLWLAGGAAVAYLVLLSAGLVRRIWDSNPTVVWESASEPGFLVKNERLVENHRLRRDVIVYGDDSGGLLTADDDDNETCIARSVDNFPGNFMTLKDTQDGGVFVHILFALYLFAALAIVCDDYFVPSLESICEELGLQADVAGATFMAAGSSAPELCTSIVGVFIAKSDVGVGTIVGSAVFNILFIIGVCGIFAGMIVELTWYPLMRDTLFYLVSVIALVIVIQDSEVYWYEALIMLLLYGLYILLMVYNRRLESKVEGLHASLMARLGRAYTVSPEKGEGAPLLVDSGETQGFVGGSGSQGKGEEAETGFNNTTSGEKSIEQEEDLYESPWEIPDRFVPRVYWVAMVPVKAICYLGIPDCRKGGKWRRLYPLTFLASIFWISAFTYIMVWMITIAGDALDIPDTVMGLTLLAAGTSLPDCLASILVARDGYGDMAVSNSIGSNVFDILICLGLPWLIDTAILKEGDYLVISSSGLLYSSLTLLATVLFLLVSVAVNRWRLTKAYGAVCLVTYVVVITLSSLYELNIFADLNSPSCPR</sequence>
<keyword evidence="5" id="KW-0633">Potassium transport</keyword>
<evidence type="ECO:0000256" key="8">
    <source>
        <dbReference type="ARBA" id="ARBA00022729"/>
    </source>
</evidence>
<evidence type="ECO:0000256" key="6">
    <source>
        <dbReference type="ARBA" id="ARBA00022568"/>
    </source>
</evidence>
<evidence type="ECO:0000256" key="12">
    <source>
        <dbReference type="ARBA" id="ARBA00022989"/>
    </source>
</evidence>
<dbReference type="InterPro" id="IPR004481">
    <property type="entry name" value="K/Na/Ca-exchanger"/>
</dbReference>
<keyword evidence="9" id="KW-0106">Calcium</keyword>
<keyword evidence="6" id="KW-0109">Calcium transport</keyword>
<evidence type="ECO:0000313" key="20">
    <source>
        <dbReference type="EMBL" id="KAK7089046.1"/>
    </source>
</evidence>
<evidence type="ECO:0000256" key="4">
    <source>
        <dbReference type="ARBA" id="ARBA00022449"/>
    </source>
</evidence>
<evidence type="ECO:0000256" key="7">
    <source>
        <dbReference type="ARBA" id="ARBA00022692"/>
    </source>
</evidence>
<evidence type="ECO:0000256" key="9">
    <source>
        <dbReference type="ARBA" id="ARBA00022837"/>
    </source>
</evidence>
<feature type="transmembrane region" description="Helical" evidence="18">
    <location>
        <begin position="118"/>
        <end position="136"/>
    </location>
</feature>
<feature type="transmembrane region" description="Helical" evidence="18">
    <location>
        <begin position="245"/>
        <end position="265"/>
    </location>
</feature>
<dbReference type="GO" id="GO:0015293">
    <property type="term" value="F:symporter activity"/>
    <property type="evidence" value="ECO:0007669"/>
    <property type="project" value="UniProtKB-KW"/>
</dbReference>
<feature type="transmembrane region" description="Helical" evidence="18">
    <location>
        <begin position="386"/>
        <end position="410"/>
    </location>
</feature>
<comment type="similarity">
    <text evidence="2">Belongs to the Ca(2+):cation antiporter (CaCA) (TC 2.A.19) family. SLC24A subfamily.</text>
</comment>
<feature type="transmembrane region" description="Helical" evidence="18">
    <location>
        <begin position="456"/>
        <end position="474"/>
    </location>
</feature>
<dbReference type="Proteomes" id="UP001374579">
    <property type="component" value="Unassembled WGS sequence"/>
</dbReference>
<evidence type="ECO:0000256" key="14">
    <source>
        <dbReference type="ARBA" id="ARBA00023065"/>
    </source>
</evidence>
<feature type="domain" description="Sodium/calcium exchanger membrane region" evidence="19">
    <location>
        <begin position="388"/>
        <end position="536"/>
    </location>
</feature>
<dbReference type="FunFam" id="1.20.1420.30:FF:000004">
    <property type="entry name" value="Sodium/potassium/calcium exchanger 2 isoform 1"/>
    <property type="match status" value="1"/>
</dbReference>
<dbReference type="GO" id="GO:0008273">
    <property type="term" value="F:calcium, potassium:sodium antiporter activity"/>
    <property type="evidence" value="ECO:0007669"/>
    <property type="project" value="TreeGrafter"/>
</dbReference>
<evidence type="ECO:0000256" key="11">
    <source>
        <dbReference type="ARBA" id="ARBA00022958"/>
    </source>
</evidence>